<sequence length="389" mass="43444">MVPQLNLFPFFHLLLASLLLCIVSQEQSYPKVNCPHIFKYAYELKYGGYHGLITIPKDASTTSEIQVNMSSNSQQHVYSNLQIRTISKMEDFFKKDGILQYVVIFPTHKVIPKLISLTFNGRVLCSGIPDPLTPGVVQTHMWAKSIVTTYGPIQSTQLQKPLEIFTVPSVPIQTISQASNDNQPATILYQFGVPFTSVASSNYPYQCGTSGANVPNGNWPFVEFPWLAAIMYKENANYKLQCTGNLISNKHVITAGHCVENTTIESPKTRDDFVVVLGKLNEPTGNNIRTTRSVKTNADSKIAIIILKEPVIFERKIRPICLWNSNEDQKEMVGKIGVAVGWDSHQGKRTPKKVELPIVAQEECLQSSKSPTFCAGKSLDIHPNIFERI</sequence>
<dbReference type="GO" id="GO:0006508">
    <property type="term" value="P:proteolysis"/>
    <property type="evidence" value="ECO:0007669"/>
    <property type="project" value="InterPro"/>
</dbReference>
<evidence type="ECO:0000313" key="3">
    <source>
        <dbReference type="EMBL" id="KRT81630.1"/>
    </source>
</evidence>
<gene>
    <name evidence="3" type="ORF">AMK59_4926</name>
</gene>
<dbReference type="Pfam" id="PF00089">
    <property type="entry name" value="Trypsin"/>
    <property type="match status" value="1"/>
</dbReference>
<dbReference type="InterPro" id="IPR043504">
    <property type="entry name" value="Peptidase_S1_PA_chymotrypsin"/>
</dbReference>
<protein>
    <submittedName>
        <fullName evidence="3">Trypsin</fullName>
    </submittedName>
</protein>
<dbReference type="PANTHER" id="PTHR24260">
    <property type="match status" value="1"/>
</dbReference>
<accession>A0A0T6B3B7</accession>
<dbReference type="Gene3D" id="2.40.10.10">
    <property type="entry name" value="Trypsin-like serine proteases"/>
    <property type="match status" value="2"/>
</dbReference>
<dbReference type="AlphaFoldDB" id="A0A0T6B3B7"/>
<dbReference type="SUPFAM" id="SSF50494">
    <property type="entry name" value="Trypsin-like serine proteases"/>
    <property type="match status" value="1"/>
</dbReference>
<dbReference type="PROSITE" id="PS50240">
    <property type="entry name" value="TRYPSIN_DOM"/>
    <property type="match status" value="1"/>
</dbReference>
<dbReference type="EMBL" id="LJIG01016095">
    <property type="protein sequence ID" value="KRT81630.1"/>
    <property type="molecule type" value="Genomic_DNA"/>
</dbReference>
<name>A0A0T6B3B7_9SCAR</name>
<dbReference type="InterPro" id="IPR001254">
    <property type="entry name" value="Trypsin_dom"/>
</dbReference>
<dbReference type="SMART" id="SM00020">
    <property type="entry name" value="Tryp_SPc"/>
    <property type="match status" value="1"/>
</dbReference>
<dbReference type="OrthoDB" id="238681at2759"/>
<feature type="domain" description="Peptidase S1" evidence="2">
    <location>
        <begin position="214"/>
        <end position="376"/>
    </location>
</feature>
<dbReference type="Pfam" id="PF16030">
    <property type="entry name" value="GD_N"/>
    <property type="match status" value="1"/>
</dbReference>
<dbReference type="Proteomes" id="UP000051574">
    <property type="component" value="Unassembled WGS sequence"/>
</dbReference>
<proteinExistence type="predicted"/>
<reference evidence="3 4" key="1">
    <citation type="submission" date="2015-09" db="EMBL/GenBank/DDBJ databases">
        <title>Draft genome of the scarab beetle Oryctes borbonicus.</title>
        <authorList>
            <person name="Meyer J.M."/>
            <person name="Markov G.V."/>
            <person name="Baskaran P."/>
            <person name="Herrmann M."/>
            <person name="Sommer R.J."/>
            <person name="Roedelsperger C."/>
        </authorList>
    </citation>
    <scope>NUCLEOTIDE SEQUENCE [LARGE SCALE GENOMIC DNA]</scope>
    <source>
        <strain evidence="3">OB123</strain>
        <tissue evidence="3">Whole animal</tissue>
    </source>
</reference>
<keyword evidence="4" id="KW-1185">Reference proteome</keyword>
<dbReference type="GO" id="GO:0004252">
    <property type="term" value="F:serine-type endopeptidase activity"/>
    <property type="evidence" value="ECO:0007669"/>
    <property type="project" value="InterPro"/>
</dbReference>
<keyword evidence="1" id="KW-0732">Signal</keyword>
<dbReference type="InterPro" id="IPR018114">
    <property type="entry name" value="TRYPSIN_HIS"/>
</dbReference>
<dbReference type="InterPro" id="IPR031986">
    <property type="entry name" value="GD_N"/>
</dbReference>
<evidence type="ECO:0000259" key="2">
    <source>
        <dbReference type="PROSITE" id="PS50240"/>
    </source>
</evidence>
<feature type="chain" id="PRO_5006668349" evidence="1">
    <location>
        <begin position="26"/>
        <end position="389"/>
    </location>
</feature>
<dbReference type="InterPro" id="IPR051333">
    <property type="entry name" value="CLIP_Serine_Protease"/>
</dbReference>
<feature type="signal peptide" evidence="1">
    <location>
        <begin position="1"/>
        <end position="25"/>
    </location>
</feature>
<evidence type="ECO:0000313" key="4">
    <source>
        <dbReference type="Proteomes" id="UP000051574"/>
    </source>
</evidence>
<dbReference type="PANTHER" id="PTHR24260:SF143">
    <property type="entry name" value="SERINE PROTEASE GD-LIKE PROTEIN"/>
    <property type="match status" value="1"/>
</dbReference>
<evidence type="ECO:0000256" key="1">
    <source>
        <dbReference type="SAM" id="SignalP"/>
    </source>
</evidence>
<dbReference type="PROSITE" id="PS00134">
    <property type="entry name" value="TRYPSIN_HIS"/>
    <property type="match status" value="1"/>
</dbReference>
<dbReference type="InterPro" id="IPR009003">
    <property type="entry name" value="Peptidase_S1_PA"/>
</dbReference>
<organism evidence="3 4">
    <name type="scientific">Oryctes borbonicus</name>
    <dbReference type="NCBI Taxonomy" id="1629725"/>
    <lineage>
        <taxon>Eukaryota</taxon>
        <taxon>Metazoa</taxon>
        <taxon>Ecdysozoa</taxon>
        <taxon>Arthropoda</taxon>
        <taxon>Hexapoda</taxon>
        <taxon>Insecta</taxon>
        <taxon>Pterygota</taxon>
        <taxon>Neoptera</taxon>
        <taxon>Endopterygota</taxon>
        <taxon>Coleoptera</taxon>
        <taxon>Polyphaga</taxon>
        <taxon>Scarabaeiformia</taxon>
        <taxon>Scarabaeidae</taxon>
        <taxon>Dynastinae</taxon>
        <taxon>Oryctes</taxon>
    </lineage>
</organism>
<comment type="caution">
    <text evidence="3">The sequence shown here is derived from an EMBL/GenBank/DDBJ whole genome shotgun (WGS) entry which is preliminary data.</text>
</comment>